<organism evidence="1 2">
    <name type="scientific">Hygrophoropsis aurantiaca</name>
    <dbReference type="NCBI Taxonomy" id="72124"/>
    <lineage>
        <taxon>Eukaryota</taxon>
        <taxon>Fungi</taxon>
        <taxon>Dikarya</taxon>
        <taxon>Basidiomycota</taxon>
        <taxon>Agaricomycotina</taxon>
        <taxon>Agaricomycetes</taxon>
        <taxon>Agaricomycetidae</taxon>
        <taxon>Boletales</taxon>
        <taxon>Coniophorineae</taxon>
        <taxon>Hygrophoropsidaceae</taxon>
        <taxon>Hygrophoropsis</taxon>
    </lineage>
</organism>
<accession>A0ACB8AMM8</accession>
<reference evidence="1" key="1">
    <citation type="journal article" date="2021" name="New Phytol.">
        <title>Evolutionary innovations through gain and loss of genes in the ectomycorrhizal Boletales.</title>
        <authorList>
            <person name="Wu G."/>
            <person name="Miyauchi S."/>
            <person name="Morin E."/>
            <person name="Kuo A."/>
            <person name="Drula E."/>
            <person name="Varga T."/>
            <person name="Kohler A."/>
            <person name="Feng B."/>
            <person name="Cao Y."/>
            <person name="Lipzen A."/>
            <person name="Daum C."/>
            <person name="Hundley H."/>
            <person name="Pangilinan J."/>
            <person name="Johnson J."/>
            <person name="Barry K."/>
            <person name="LaButti K."/>
            <person name="Ng V."/>
            <person name="Ahrendt S."/>
            <person name="Min B."/>
            <person name="Choi I.G."/>
            <person name="Park H."/>
            <person name="Plett J.M."/>
            <person name="Magnuson J."/>
            <person name="Spatafora J.W."/>
            <person name="Nagy L.G."/>
            <person name="Henrissat B."/>
            <person name="Grigoriev I.V."/>
            <person name="Yang Z.L."/>
            <person name="Xu J."/>
            <person name="Martin F.M."/>
        </authorList>
    </citation>
    <scope>NUCLEOTIDE SEQUENCE</scope>
    <source>
        <strain evidence="1">ATCC 28755</strain>
    </source>
</reference>
<dbReference type="EMBL" id="MU267610">
    <property type="protein sequence ID" value="KAH7914649.1"/>
    <property type="molecule type" value="Genomic_DNA"/>
</dbReference>
<keyword evidence="2" id="KW-1185">Reference proteome</keyword>
<name>A0ACB8AMM8_9AGAM</name>
<evidence type="ECO:0000313" key="2">
    <source>
        <dbReference type="Proteomes" id="UP000790377"/>
    </source>
</evidence>
<proteinExistence type="predicted"/>
<gene>
    <name evidence="1" type="ORF">BJ138DRAFT_1143299</name>
</gene>
<dbReference type="Proteomes" id="UP000790377">
    <property type="component" value="Unassembled WGS sequence"/>
</dbReference>
<evidence type="ECO:0000313" key="1">
    <source>
        <dbReference type="EMBL" id="KAH7914649.1"/>
    </source>
</evidence>
<sequence length="248" mass="27661">MQPIILYDIPSKLPGNHWSPNPAKTRFALSFKGLPFETEWVEYPDIADFVKSIGGPPTDKKPDGSDIYTLPVIKDPNTGTVVSDSFLIAEYLETSYPSKALFPPNTKGLIGSLEPAFNGVLHAATRSPPSILVATEKHLNPISVEYFARTKPAAYGKDWEGLKETWNEDWAQMKAGLNTVSGWYEKTGGKWLMGDIFSYADMIVAARILWLKQVLDEADWNELSSWNNGKWTELLADVERECSVVHPA</sequence>
<protein>
    <submittedName>
        <fullName evidence="1">Uncharacterized protein</fullName>
    </submittedName>
</protein>
<comment type="caution">
    <text evidence="1">The sequence shown here is derived from an EMBL/GenBank/DDBJ whole genome shotgun (WGS) entry which is preliminary data.</text>
</comment>